<feature type="domain" description="Ion transport" evidence="15">
    <location>
        <begin position="909"/>
        <end position="1133"/>
    </location>
</feature>
<evidence type="ECO:0000256" key="11">
    <source>
        <dbReference type="ARBA" id="ARBA00023180"/>
    </source>
</evidence>
<feature type="transmembrane region" description="Helical" evidence="14">
    <location>
        <begin position="279"/>
        <end position="297"/>
    </location>
</feature>
<keyword evidence="12" id="KW-0407">Ion channel</keyword>
<feature type="transmembrane region" description="Helical" evidence="14">
    <location>
        <begin position="1032"/>
        <end position="1049"/>
    </location>
</feature>
<feature type="transmembrane region" description="Helical" evidence="14">
    <location>
        <begin position="1691"/>
        <end position="1713"/>
    </location>
</feature>
<feature type="transmembrane region" description="Helical" evidence="14">
    <location>
        <begin position="913"/>
        <end position="931"/>
    </location>
</feature>
<keyword evidence="2" id="KW-0813">Transport</keyword>
<dbReference type="PANTHER" id="PTHR45628:SF7">
    <property type="entry name" value="VOLTAGE-DEPENDENT CALCIUM CHANNEL TYPE A SUBUNIT ALPHA-1"/>
    <property type="match status" value="1"/>
</dbReference>
<keyword evidence="5 14" id="KW-0812">Transmembrane</keyword>
<feature type="domain" description="Ion transport" evidence="15">
    <location>
        <begin position="1557"/>
        <end position="1808"/>
    </location>
</feature>
<dbReference type="Proteomes" id="UP000683925">
    <property type="component" value="Unassembled WGS sequence"/>
</dbReference>
<dbReference type="PANTHER" id="PTHR45628">
    <property type="entry name" value="VOLTAGE-DEPENDENT CALCIUM CHANNEL TYPE A SUBUNIT ALPHA-1"/>
    <property type="match status" value="1"/>
</dbReference>
<evidence type="ECO:0000256" key="8">
    <source>
        <dbReference type="ARBA" id="ARBA00022989"/>
    </source>
</evidence>
<feature type="transmembrane region" description="Helical" evidence="14">
    <location>
        <begin position="1104"/>
        <end position="1128"/>
    </location>
</feature>
<keyword evidence="6" id="KW-0106">Calcium</keyword>
<dbReference type="FunFam" id="1.10.287.70:FF:000166">
    <property type="entry name" value="Voltage-gated Ca2+ channel, alpha subunit"/>
    <property type="match status" value="1"/>
</dbReference>
<sequence length="2084" mass="246462">MQLIVCKYYLWIKLKCGSDWKTTSLIFIGFQPKFLIKMHPRESSQQQKSSAKQQEFKKQKSYRFTISNQMMKRSPTRYLKEMKSLKHVLQQSTLKSLKNFQPYENQDENSSDSSEYNNVDEKPDPQEDKIATHNSSDQNSSKGPKKQVLRTLKKCFGDSSSMSEVNSQDQLLDRGHDNFPIHDQIEELEAQHNEDVEYFCEDLDPRILKKYQKHKERNPFEDPYYVVLTPLHGLERLKHELKNYNDHLNFLKLRKFIVYSCLCIPMHFQKLVDSYQFKIINGIFIICNLTLFTLSNSNPPITNEKYKQFIFYCFAFEICIRILAAGGIYPTVHFLYSKEDIFNLLCTLISFLHYFYPNSIPFDPTPLRIITIFIYLGDVLLRLKYMLIALKKSLVFLAEALFILLISALFFSIIGVSLFQGLFNYRCQPIEGDPLDDWIQCYQNICPEGMHCMLSAETPKLPTSFNNIFFSFGQILRTITMDDWSWVMFFTMRIYHPQIWIYYLLIIFVCGFFSINLIIAVLKIHYSEATQECEEFEKLSKQKNDHSLQRQEMFLSKDVISYFDLSFLRYIGFYSVLRKHRHLINTMKPLNELIEDNFRPEKTNQQLRLLSSKQKKILDEAQMKLNQSSIWNKFKNFSLKNQLLPKFKELKKEQSQVNINLYSDDPIEISILLKLIEYNFTQLNNSVNYHVEQKFNSLKDVFVQKKRIGHKEKIKMYYQHLLSKKNLKQTTRQQSDYSMSRYPIHKSTRRITIQKTLSKKDESLDVPSLQMKRKNNDLKSIINMRPRVEQKLPFEHISKGRRYVYIQGYYINYEQIQEKINTKIPKSKSQLDSNEELYQQIFQKEREQKIIKTKNWSGNNVLLMNPDRIQMFEDIFTSLNNFNPLIWMPTIGGKLLIMRRYTLIIIDNQITQLFFDLIILINFIFLSLYGIADPIIISKCEDISTVFLLVEISLQMFTYPLQRFFSSKENVLQAIIMIASFIEFSFSDYLNLTEQYLRLIRGTKCILFYRCLKYNQMAVLIGKIASITFKQYIYLTIFMFIIITIYAMIGMDLYASKFDQNDFLGQLHSFDNLMKAIMTIFNIMTNDDWYGVYVLGTGISTVAAITYSFSMVIILNYLTYGLVLAILLDGFGRYLDEKDEVDQGDKQLLENQMTSARDEEPLNTDLDSTRNLRIKSQYFSQVQICELEEKEQPKVKLDLMESLLRTLKQLNKQVMKSNPKLFQDIQCETSLYLFEKTSKIRIICCNFCSSQAFYWFTNLVLISSIIVMIIRTYHDYEQEKSQYPYILLMILNVFMFIEDIICIIAKGLCMDKGSHINYSWQLVDLIYLLGFFIDSYKQNPIINICLFLGHFRPMKLMYRIKWLDKIRAALAQSLLDMLKILLTLVSVWIMFGVFGIILYESQFGFCDDKMQFYVNERECKESQREWINFKHNFDNITIALPTLFVVSTFDGWGEIMQVAENSRQSRYGPSPFATYISTYAYFISFCFVGSMFFLSFFTGTLFSKLRFNQQKIEMQDATKFQREFTEIAPIILKDTPVFSTPPTKIVRRFASFIVNNSIFQKFMFLMLLIDLICQLQYQYDMEVEYIRQINIIQRFIILFYALWIALLFMSLGINRYFDNNWRRYYTFLILISLCDLIADLENDWVIHYFQSNVFTPYYQMIRLAFMTRQLRLLVIFQGLTNLSRLIRVMGFALPFLAKLISILIITMIIYALIGCQLFGKIIEGAVIDELINFTNFEYALLALFKCASGDDFRTIMTDTMHHNPSCPENPDCCGSDFNQLYFITFMLFSNYVLLNLFILGLIEQFEEFFQVQNSMIQTYVEEIDKIKTAWCKYSAETNGQSMHYKFLCRFLLDIGQPLGGGKDDNLWDAAKLASKLNLRCDACGYIQYNQLLYQLFRCCYHDEVFKDGSQESIQNMKQFNKEMQIRLLYYRRNKTQQRSNISQHTLQFKSNFNILHDYLNVLILFKTWQSYSNLLIQKIIRRQDDYTESDEITLDGNLQNNPQYWQQVQSDFINDGFSSKRRTTDIKLYEDQFSGHYVTPQSAGSQREPQLPVYQTTLQQETDRIFGGFDENVVLDCREIKFKN</sequence>
<feature type="transmembrane region" description="Helical" evidence="14">
    <location>
        <begin position="1479"/>
        <end position="1502"/>
    </location>
</feature>
<comment type="subcellular location">
    <subcellularLocation>
        <location evidence="1">Membrane</location>
        <topology evidence="1">Multi-pass membrane protein</topology>
    </subcellularLocation>
</comment>
<dbReference type="GO" id="GO:0098703">
    <property type="term" value="P:calcium ion import across plasma membrane"/>
    <property type="evidence" value="ECO:0007669"/>
    <property type="project" value="TreeGrafter"/>
</dbReference>
<evidence type="ECO:0000256" key="6">
    <source>
        <dbReference type="ARBA" id="ARBA00022837"/>
    </source>
</evidence>
<evidence type="ECO:0000256" key="1">
    <source>
        <dbReference type="ARBA" id="ARBA00004141"/>
    </source>
</evidence>
<evidence type="ECO:0000256" key="7">
    <source>
        <dbReference type="ARBA" id="ARBA00022882"/>
    </source>
</evidence>
<feature type="transmembrane region" description="Helical" evidence="14">
    <location>
        <begin position="1252"/>
        <end position="1273"/>
    </location>
</feature>
<dbReference type="OMA" id="DIICIIA"/>
<feature type="transmembrane region" description="Helical" evidence="14">
    <location>
        <begin position="1378"/>
        <end position="1399"/>
    </location>
</feature>
<organism evidence="16 17">
    <name type="scientific">Paramecium octaurelia</name>
    <dbReference type="NCBI Taxonomy" id="43137"/>
    <lineage>
        <taxon>Eukaryota</taxon>
        <taxon>Sar</taxon>
        <taxon>Alveolata</taxon>
        <taxon>Ciliophora</taxon>
        <taxon>Intramacronucleata</taxon>
        <taxon>Oligohymenophorea</taxon>
        <taxon>Peniculida</taxon>
        <taxon>Parameciidae</taxon>
        <taxon>Paramecium</taxon>
    </lineage>
</organism>
<dbReference type="FunFam" id="1.10.287.70:FF:000117">
    <property type="entry name" value="Voltage-gated Ca2+ channel, alpha subunit"/>
    <property type="match status" value="1"/>
</dbReference>
<dbReference type="GO" id="GO:0008331">
    <property type="term" value="F:high voltage-gated calcium channel activity"/>
    <property type="evidence" value="ECO:0007669"/>
    <property type="project" value="TreeGrafter"/>
</dbReference>
<feature type="transmembrane region" description="Helical" evidence="14">
    <location>
        <begin position="500"/>
        <end position="522"/>
    </location>
</feature>
<feature type="transmembrane region" description="Helical" evidence="14">
    <location>
        <begin position="1285"/>
        <end position="1304"/>
    </location>
</feature>
<feature type="transmembrane region" description="Helical" evidence="14">
    <location>
        <begin position="341"/>
        <end position="357"/>
    </location>
</feature>
<evidence type="ECO:0000256" key="10">
    <source>
        <dbReference type="ARBA" id="ARBA00023136"/>
    </source>
</evidence>
<feature type="region of interest" description="Disordered" evidence="13">
    <location>
        <begin position="97"/>
        <end position="147"/>
    </location>
</feature>
<evidence type="ECO:0000313" key="17">
    <source>
        <dbReference type="Proteomes" id="UP000683925"/>
    </source>
</evidence>
<dbReference type="GO" id="GO:0005891">
    <property type="term" value="C:voltage-gated calcium channel complex"/>
    <property type="evidence" value="ECO:0007669"/>
    <property type="project" value="TreeGrafter"/>
</dbReference>
<dbReference type="Pfam" id="PF00520">
    <property type="entry name" value="Ion_trans"/>
    <property type="match status" value="4"/>
</dbReference>
<proteinExistence type="predicted"/>
<feature type="transmembrane region" description="Helical" evidence="14">
    <location>
        <begin position="1780"/>
        <end position="1802"/>
    </location>
</feature>
<keyword evidence="11" id="KW-0325">Glycoprotein</keyword>
<dbReference type="OrthoDB" id="431720at2759"/>
<feature type="compositionally biased region" description="Low complexity" evidence="13">
    <location>
        <begin position="43"/>
        <end position="53"/>
    </location>
</feature>
<evidence type="ECO:0000259" key="15">
    <source>
        <dbReference type="Pfam" id="PF00520"/>
    </source>
</evidence>
<evidence type="ECO:0000256" key="9">
    <source>
        <dbReference type="ARBA" id="ARBA00023065"/>
    </source>
</evidence>
<evidence type="ECO:0000256" key="3">
    <source>
        <dbReference type="ARBA" id="ARBA00022568"/>
    </source>
</evidence>
<keyword evidence="7" id="KW-0851">Voltage-gated channel</keyword>
<keyword evidence="9" id="KW-0406">Ion transport</keyword>
<dbReference type="FunFam" id="1.10.287.70:FF:000162">
    <property type="entry name" value="Voltage-gated Ca2+ channel, alpha subunit"/>
    <property type="match status" value="1"/>
</dbReference>
<keyword evidence="17" id="KW-1185">Reference proteome</keyword>
<dbReference type="FunFam" id="1.20.120.350:FF:000082">
    <property type="entry name" value="Uncharacterized protein"/>
    <property type="match status" value="1"/>
</dbReference>
<comment type="caution">
    <text evidence="16">The sequence shown here is derived from an EMBL/GenBank/DDBJ whole genome shotgun (WGS) entry which is preliminary data.</text>
</comment>
<evidence type="ECO:0000313" key="16">
    <source>
        <dbReference type="EMBL" id="CAD8200916.1"/>
    </source>
</evidence>
<keyword evidence="4" id="KW-0107">Calcium channel</keyword>
<feature type="transmembrane region" description="Helical" evidence="14">
    <location>
        <begin position="309"/>
        <end position="329"/>
    </location>
</feature>
<dbReference type="EMBL" id="CAJJDP010000123">
    <property type="protein sequence ID" value="CAD8200916.1"/>
    <property type="molecule type" value="Genomic_DNA"/>
</dbReference>
<protein>
    <recommendedName>
        <fullName evidence="15">Ion transport domain-containing protein</fullName>
    </recommendedName>
</protein>
<keyword evidence="10 14" id="KW-0472">Membrane</keyword>
<feature type="region of interest" description="Disordered" evidence="13">
    <location>
        <begin position="40"/>
        <end position="59"/>
    </location>
</feature>
<evidence type="ECO:0000256" key="2">
    <source>
        <dbReference type="ARBA" id="ARBA00022448"/>
    </source>
</evidence>
<keyword evidence="8 14" id="KW-1133">Transmembrane helix</keyword>
<accession>A0A8S1XIF2</accession>
<feature type="compositionally biased region" description="Polar residues" evidence="13">
    <location>
        <begin position="132"/>
        <end position="142"/>
    </location>
</feature>
<dbReference type="InterPro" id="IPR005821">
    <property type="entry name" value="Ion_trans_dom"/>
</dbReference>
<evidence type="ECO:0000256" key="5">
    <source>
        <dbReference type="ARBA" id="ARBA00022692"/>
    </source>
</evidence>
<evidence type="ECO:0000256" key="13">
    <source>
        <dbReference type="SAM" id="MobiDB-lite"/>
    </source>
</evidence>
<feature type="domain" description="Ion transport" evidence="15">
    <location>
        <begin position="1251"/>
        <end position="1503"/>
    </location>
</feature>
<dbReference type="FunFam" id="1.20.120.350:FF:000087">
    <property type="entry name" value="Uncharacterized protein"/>
    <property type="match status" value="1"/>
</dbReference>
<keyword evidence="3" id="KW-0109">Calcium transport</keyword>
<feature type="transmembrane region" description="Helical" evidence="14">
    <location>
        <begin position="369"/>
        <end position="388"/>
    </location>
</feature>
<feature type="compositionally biased region" description="Basic and acidic residues" evidence="13">
    <location>
        <begin position="119"/>
        <end position="131"/>
    </location>
</feature>
<evidence type="ECO:0000256" key="12">
    <source>
        <dbReference type="ARBA" id="ARBA00023303"/>
    </source>
</evidence>
<feature type="transmembrane region" description="Helical" evidence="14">
    <location>
        <begin position="394"/>
        <end position="419"/>
    </location>
</feature>
<gene>
    <name evidence="16" type="ORF">POCTA_138.1.T1230051</name>
</gene>
<feature type="transmembrane region" description="Helical" evidence="14">
    <location>
        <begin position="1591"/>
        <end position="1612"/>
    </location>
</feature>
<reference evidence="16" key="1">
    <citation type="submission" date="2021-01" db="EMBL/GenBank/DDBJ databases">
        <authorList>
            <consortium name="Genoscope - CEA"/>
            <person name="William W."/>
        </authorList>
    </citation>
    <scope>NUCLEOTIDE SEQUENCE</scope>
</reference>
<feature type="domain" description="Ion transport" evidence="15">
    <location>
        <begin position="277"/>
        <end position="531"/>
    </location>
</feature>
<evidence type="ECO:0000256" key="4">
    <source>
        <dbReference type="ARBA" id="ARBA00022673"/>
    </source>
</evidence>
<name>A0A8S1XIF2_PAROT</name>
<dbReference type="InterPro" id="IPR050599">
    <property type="entry name" value="VDCC_alpha-1_subunit"/>
</dbReference>
<evidence type="ECO:0000256" key="14">
    <source>
        <dbReference type="SAM" id="Phobius"/>
    </source>
</evidence>